<gene>
    <name evidence="4" type="ORF">ACFOET_14755</name>
</gene>
<dbReference type="RefSeq" id="WP_379023963.1">
    <property type="nucleotide sequence ID" value="NZ_JBHRTA010000038.1"/>
</dbReference>
<evidence type="ECO:0000259" key="2">
    <source>
        <dbReference type="Pfam" id="PF21345"/>
    </source>
</evidence>
<dbReference type="InterPro" id="IPR048329">
    <property type="entry name" value="PcRGLX_1st"/>
</dbReference>
<dbReference type="Pfam" id="PF21346">
    <property type="entry name" value="PcRGLX_3rd"/>
    <property type="match status" value="1"/>
</dbReference>
<dbReference type="InterPro" id="IPR048331">
    <property type="entry name" value="PcRGLX/YetA_3rd"/>
</dbReference>
<dbReference type="Pfam" id="PF19501">
    <property type="entry name" value="PcRGLX_1st"/>
    <property type="match status" value="1"/>
</dbReference>
<evidence type="ECO:0000259" key="3">
    <source>
        <dbReference type="Pfam" id="PF21346"/>
    </source>
</evidence>
<dbReference type="Pfam" id="PF21345">
    <property type="entry name" value="PcRGLX_2nd"/>
    <property type="match status" value="1"/>
</dbReference>
<reference evidence="5" key="1">
    <citation type="journal article" date="2019" name="Int. J. Syst. Evol. Microbiol.">
        <title>The Global Catalogue of Microorganisms (GCM) 10K type strain sequencing project: providing services to taxonomists for standard genome sequencing and annotation.</title>
        <authorList>
            <consortium name="The Broad Institute Genomics Platform"/>
            <consortium name="The Broad Institute Genome Sequencing Center for Infectious Disease"/>
            <person name="Wu L."/>
            <person name="Ma J."/>
        </authorList>
    </citation>
    <scope>NUCLEOTIDE SEQUENCE [LARGE SCALE GENOMIC DNA]</scope>
    <source>
        <strain evidence="5">KCTC 52416</strain>
    </source>
</reference>
<evidence type="ECO:0000313" key="5">
    <source>
        <dbReference type="Proteomes" id="UP001595526"/>
    </source>
</evidence>
<dbReference type="PANTHER" id="PTHR40081">
    <property type="entry name" value="CONCANAVALIN A-LIKE LECTIN/GLUCANASE"/>
    <property type="match status" value="1"/>
</dbReference>
<dbReference type="EMBL" id="JBHRTA010000038">
    <property type="protein sequence ID" value="MFC3198880.1"/>
    <property type="molecule type" value="Genomic_DNA"/>
</dbReference>
<evidence type="ECO:0000259" key="1">
    <source>
        <dbReference type="Pfam" id="PF19501"/>
    </source>
</evidence>
<feature type="domain" description="PcRGLX/YetA-like central beta-sandwich" evidence="2">
    <location>
        <begin position="140"/>
        <end position="496"/>
    </location>
</feature>
<proteinExistence type="predicted"/>
<evidence type="ECO:0008006" key="6">
    <source>
        <dbReference type="Google" id="ProtNLM"/>
    </source>
</evidence>
<dbReference type="Proteomes" id="UP001595526">
    <property type="component" value="Unassembled WGS sequence"/>
</dbReference>
<dbReference type="InterPro" id="IPR045793">
    <property type="entry name" value="PcRGLX/YetA-like"/>
</dbReference>
<sequence>MDRRKKEFKQSRRNFLKHTAFAASALPLSRSFQWPDIGKQPDGGRGVPLRWLGQPVSVIPRGITWGVPWEKGELGGADGLLLKADGANVIRAQHWVTARWPDGSVKWTAHVATLGREKVSKLILQRSTDAGETMEHSGMHVQQDSREITVDTGKARYVFSKTGQVLVKSISVETRTLATDGHLVLQWQNLPEAAEGEPLLTDSLRSEVSEVVVEHAGPVRTVVKAEGIHRSIKTGRALLPFTIRFYCYLNTAGVRMVHTLVYDADEYTDFIRGMGIRFAVPMADELHNRHVRFCSADGGVFAEAVRGLTGLRRDPGRAVREAQVAGKPTPPVAEFNPAVAKGLRYIPAFGDYTLCQTTPDGFDIRKRTAAGNGWIDSAYGHRSGGSGYIGGASGGIVFGIRNFWQSFPAQIDIRHAHTGVAELTLWLWSPSAPAMDLRFYHDGMGQDTYDRQLDALDVTYEDYEPGFGTPHGVARTSELEIWPMTETPAYADLVEIVRQIQDPPFLVCEPTHYERSGVFGKAFSAASAGNDAERAIETQLAFYVDYYKKQIEQHRWYGFWNYGDVMHTYDTDRHVWRYDVGGYAWDNSELSTDLWLWFYFLRSGRHDVYRMAEAMTRHTGEVDVHHIGRFAPLGSRHNVQHWGCSAKQLRISTVVNRRFFYYLTADERVGDLMREQIEGARSLKAIVPGRKVGQVASIDEDTVSMSFGTDWGALAAAWFTEWERTGNEQIKQRLINGMSTIGGQPRGFFTGTANMRLDNGMFETEERNTIMVSHLSAAFGLPEICAELIEAFDVPEFNDAWIRYCIAYNAGSEWQEQNLGEPLQRLNLAQGHSRLTAYAGWYLKNRALQKRAWTEFYAGGSGLKAEIPNVVTVGPPEVLSAREEALSVSTNAVAQWGLAAMQCLA</sequence>
<organism evidence="4 5">
    <name type="scientific">Parapedobacter deserti</name>
    <dbReference type="NCBI Taxonomy" id="1912957"/>
    <lineage>
        <taxon>Bacteria</taxon>
        <taxon>Pseudomonadati</taxon>
        <taxon>Bacteroidota</taxon>
        <taxon>Sphingobacteriia</taxon>
        <taxon>Sphingobacteriales</taxon>
        <taxon>Sphingobacteriaceae</taxon>
        <taxon>Parapedobacter</taxon>
    </lineage>
</organism>
<feature type="domain" description="PcRGLX/YetA-like N-terminal RIFT barrel" evidence="1">
    <location>
        <begin position="47"/>
        <end position="124"/>
    </location>
</feature>
<keyword evidence="5" id="KW-1185">Reference proteome</keyword>
<name>A0ABV7JPP3_9SPHI</name>
<comment type="caution">
    <text evidence="4">The sequence shown here is derived from an EMBL/GenBank/DDBJ whole genome shotgun (WGS) entry which is preliminary data.</text>
</comment>
<protein>
    <recommendedName>
        <fullName evidence="6">Tat pathway signal sequence domain protein</fullName>
    </recommendedName>
</protein>
<feature type="domain" description="PcRGLX/YetA-like C-terminal alpha/alpha toroid" evidence="3">
    <location>
        <begin position="503"/>
        <end position="905"/>
    </location>
</feature>
<accession>A0ABV7JPP3</accession>
<dbReference type="InterPro" id="IPR048330">
    <property type="entry name" value="PcRGLX/YetA_2nd"/>
</dbReference>
<dbReference type="PANTHER" id="PTHR40081:SF1">
    <property type="entry name" value="TAT PATHWAY SIGNAL SEQUENCE DOMAIN PROTEIN"/>
    <property type="match status" value="1"/>
</dbReference>
<evidence type="ECO:0000313" key="4">
    <source>
        <dbReference type="EMBL" id="MFC3198880.1"/>
    </source>
</evidence>